<organism evidence="1 2">
    <name type="scientific">Antarcticirhabdus aurantiaca</name>
    <dbReference type="NCBI Taxonomy" id="2606717"/>
    <lineage>
        <taxon>Bacteria</taxon>
        <taxon>Pseudomonadati</taxon>
        <taxon>Pseudomonadota</taxon>
        <taxon>Alphaproteobacteria</taxon>
        <taxon>Hyphomicrobiales</taxon>
        <taxon>Aurantimonadaceae</taxon>
        <taxon>Antarcticirhabdus</taxon>
    </lineage>
</organism>
<keyword evidence="2" id="KW-1185">Reference proteome</keyword>
<evidence type="ECO:0000313" key="1">
    <source>
        <dbReference type="EMBL" id="WAJ29663.1"/>
    </source>
</evidence>
<dbReference type="EMBL" id="CP113520">
    <property type="protein sequence ID" value="WAJ29663.1"/>
    <property type="molecule type" value="Genomic_DNA"/>
</dbReference>
<evidence type="ECO:0000313" key="2">
    <source>
        <dbReference type="Proteomes" id="UP001163223"/>
    </source>
</evidence>
<keyword evidence="1" id="KW-0547">Nucleotide-binding</keyword>
<dbReference type="Proteomes" id="UP001163223">
    <property type="component" value="Chromosome"/>
</dbReference>
<reference evidence="1" key="1">
    <citation type="submission" date="2022-11" db="EMBL/GenBank/DDBJ databases">
        <title>beta-Carotene-producing bacterium, Jeongeuplla avenae sp. nov., alleviates the salt stress of Arabidopsis seedlings.</title>
        <authorList>
            <person name="Jiang L."/>
            <person name="Lee J."/>
        </authorList>
    </citation>
    <scope>NUCLEOTIDE SEQUENCE</scope>
    <source>
        <strain evidence="1">DY_R2A_6</strain>
    </source>
</reference>
<keyword evidence="1" id="KW-0067">ATP-binding</keyword>
<sequence>MRLPDRFRTTSFRLSVGYGLLFGASALVIMGVTYVAAGAQMQGIVRSSIAEDMQLFVRAFREGGAETLAEEVGERVDSAAPDRFFLLLAPDGSRIGGNLPAEAWKPGRSVSDLPEPGADDAAPPAEGPRRGNRLYADGVELGGYRVMAARRSDILEEIHDILFSALLSGCVVTGLLALVGGAIVGLGPTRRVDAIAATTRGIVEGRLDLRLPVSGRGDELDRLAADINNMLARIETLVESLRQVSTDIAHDLRTPLARLRQGLEGLGRAGDTAALERAAEGALAETDAIIATFDALLRIAQIDAGARKARFRCVDLSALAERVADAYGEVAVDAGHRLDVALEPGARVFGDADLLTQALANLVENAITHVPPPGTIRLSLVRQAEAVVIDVADDGPGIPEGEREKVFRRLYRLDRSRSTPGHGLGLALVASIAELHGARIRAEDAGPGLRMRLVLPAFVPGPKPQAPEVPPSASAGDYQTV</sequence>
<accession>A0ACD4NS07</accession>
<proteinExistence type="predicted"/>
<protein>
    <submittedName>
        <fullName evidence="1">ATP-binding protein</fullName>
    </submittedName>
</protein>
<name>A0ACD4NS07_9HYPH</name>
<gene>
    <name evidence="1" type="ORF">OXU80_05385</name>
</gene>